<organism evidence="4 6">
    <name type="scientific">Prunus dulcis</name>
    <name type="common">Almond</name>
    <name type="synonym">Amygdalus dulcis</name>
    <dbReference type="NCBI Taxonomy" id="3755"/>
    <lineage>
        <taxon>Eukaryota</taxon>
        <taxon>Viridiplantae</taxon>
        <taxon>Streptophyta</taxon>
        <taxon>Embryophyta</taxon>
        <taxon>Tracheophyta</taxon>
        <taxon>Spermatophyta</taxon>
        <taxon>Magnoliopsida</taxon>
        <taxon>eudicotyledons</taxon>
        <taxon>Gunneridae</taxon>
        <taxon>Pentapetalae</taxon>
        <taxon>rosids</taxon>
        <taxon>fabids</taxon>
        <taxon>Rosales</taxon>
        <taxon>Rosaceae</taxon>
        <taxon>Amygdaloideae</taxon>
        <taxon>Amygdaleae</taxon>
        <taxon>Prunus</taxon>
    </lineage>
</organism>
<dbReference type="EMBL" id="CABIKO010001201">
    <property type="protein sequence ID" value="VVA41182.1"/>
    <property type="molecule type" value="Genomic_DNA"/>
</dbReference>
<evidence type="ECO:0000313" key="4">
    <source>
        <dbReference type="EMBL" id="VVA27800.1"/>
    </source>
</evidence>
<evidence type="ECO:0000256" key="1">
    <source>
        <dbReference type="ARBA" id="ARBA00022729"/>
    </source>
</evidence>
<evidence type="ECO:0000313" key="5">
    <source>
        <dbReference type="EMBL" id="VVA41182.1"/>
    </source>
</evidence>
<dbReference type="GO" id="GO:0009567">
    <property type="term" value="P:double fertilization forming a zygote and endosperm"/>
    <property type="evidence" value="ECO:0007669"/>
    <property type="project" value="TreeGrafter"/>
</dbReference>
<dbReference type="GO" id="GO:0031982">
    <property type="term" value="C:vesicle"/>
    <property type="evidence" value="ECO:0007669"/>
    <property type="project" value="TreeGrafter"/>
</dbReference>
<dbReference type="GO" id="GO:0080155">
    <property type="term" value="P:regulation of double fertilization forming a zygote and endosperm"/>
    <property type="evidence" value="ECO:0007669"/>
    <property type="project" value="TreeGrafter"/>
</dbReference>
<reference evidence="6" key="2">
    <citation type="journal article" date="2020" name="Plant J.">
        <title>Transposons played a major role in the diversification between the closely related almond and peach genomes: results from the almond genome sequence.</title>
        <authorList>
            <person name="Alioto T."/>
            <person name="Alexiou K.G."/>
            <person name="Bardil A."/>
            <person name="Barteri F."/>
            <person name="Castanera R."/>
            <person name="Cruz F."/>
            <person name="Dhingra A."/>
            <person name="Duval H."/>
            <person name="Fernandez I Marti A."/>
            <person name="Frias L."/>
            <person name="Galan B."/>
            <person name="Garcia J.L."/>
            <person name="Howad W."/>
            <person name="Gomez-Garrido J."/>
            <person name="Gut M."/>
            <person name="Julca I."/>
            <person name="Morata J."/>
            <person name="Puigdomenech P."/>
            <person name="Ribeca P."/>
            <person name="Rubio Cabetas M.J."/>
            <person name="Vlasova A."/>
            <person name="Wirthensohn M."/>
            <person name="Garcia-Mas J."/>
            <person name="Gabaldon T."/>
            <person name="Casacuberta J.M."/>
            <person name="Arus P."/>
        </authorList>
    </citation>
    <scope>NUCLEOTIDE SEQUENCE [LARGE SCALE GENOMIC DNA]</scope>
    <source>
        <strain evidence="6">cv. Texas</strain>
    </source>
</reference>
<sequence length="180" mass="18058">MSREARAIFSLLLMAACAATVLADVPPSPSPTIPGLLPPGAPSILPPGAPSFLPPGAPSFLPPGAPTIPGLLPPGVPSFLPPGVPGFLPPGIPGLLPPGKQGDIEAECWSSLQGIPGCVWEIYGSIFTGKLSVGPACCKAFQSIDANCLAKLLPPFFPPLPQGDCAPGNVDASKAVGSKQ</sequence>
<accession>A0A5E4FKW7</accession>
<dbReference type="EMBL" id="CABIKO010000127">
    <property type="protein sequence ID" value="VVA27800.1"/>
    <property type="molecule type" value="Genomic_DNA"/>
</dbReference>
<dbReference type="Pfam" id="PF05617">
    <property type="entry name" value="Prolamin_like"/>
    <property type="match status" value="1"/>
</dbReference>
<dbReference type="PROSITE" id="PS51257">
    <property type="entry name" value="PROKAR_LIPOPROTEIN"/>
    <property type="match status" value="1"/>
</dbReference>
<evidence type="ECO:0000256" key="2">
    <source>
        <dbReference type="SAM" id="SignalP"/>
    </source>
</evidence>
<evidence type="ECO:0000313" key="6">
    <source>
        <dbReference type="Proteomes" id="UP000327085"/>
    </source>
</evidence>
<dbReference type="PANTHER" id="PTHR31181">
    <property type="entry name" value="EGG CELL-SECRETED PROTEIN 1.4"/>
    <property type="match status" value="1"/>
</dbReference>
<dbReference type="Gramene" id="VVA27800">
    <property type="protein sequence ID" value="VVA27800"/>
    <property type="gene ID" value="Prudul26B030948"/>
</dbReference>
<keyword evidence="1 2" id="KW-0732">Signal</keyword>
<feature type="signal peptide" evidence="2">
    <location>
        <begin position="1"/>
        <end position="23"/>
    </location>
</feature>
<reference evidence="4" key="1">
    <citation type="submission" date="2019-07" db="EMBL/GenBank/DDBJ databases">
        <authorList>
            <person name="Alioto T."/>
            <person name="Alioto T."/>
            <person name="Gomez Garrido J."/>
        </authorList>
    </citation>
    <scope>NUCLEOTIDE SEQUENCE</scope>
</reference>
<dbReference type="Gramene" id="VVA41182">
    <property type="protein sequence ID" value="VVA41182"/>
    <property type="gene ID" value="Prudul26B024169"/>
</dbReference>
<protein>
    <submittedName>
        <fullName evidence="4">PREDICTED: egg cell-secreted</fullName>
    </submittedName>
</protein>
<gene>
    <name evidence="5" type="ORF">ALMOND_2B024169</name>
    <name evidence="4" type="ORF">ALMOND_2B030948</name>
</gene>
<dbReference type="InterPro" id="IPR008502">
    <property type="entry name" value="Prolamin-like"/>
</dbReference>
<proteinExistence type="predicted"/>
<dbReference type="InParanoid" id="A0A5E4FKW7"/>
<dbReference type="GO" id="GO:0005576">
    <property type="term" value="C:extracellular region"/>
    <property type="evidence" value="ECO:0007669"/>
    <property type="project" value="TreeGrafter"/>
</dbReference>
<feature type="chain" id="PRO_5033479530" evidence="2">
    <location>
        <begin position="24"/>
        <end position="180"/>
    </location>
</feature>
<dbReference type="AlphaFoldDB" id="A0A5E4FKW7"/>
<dbReference type="GO" id="GO:2000008">
    <property type="term" value="P:regulation of protein localization to cell surface"/>
    <property type="evidence" value="ECO:0007669"/>
    <property type="project" value="TreeGrafter"/>
</dbReference>
<evidence type="ECO:0000259" key="3">
    <source>
        <dbReference type="Pfam" id="PF05617"/>
    </source>
</evidence>
<dbReference type="Proteomes" id="UP000327085">
    <property type="component" value="Chromosome 3"/>
</dbReference>
<feature type="domain" description="Prolamin-like" evidence="3">
    <location>
        <begin position="107"/>
        <end position="158"/>
    </location>
</feature>
<dbReference type="PANTHER" id="PTHR31181:SF75">
    <property type="entry name" value="EGG CELL-SECRETED-LIKE PROTEIN (DUF1278)"/>
    <property type="match status" value="1"/>
</dbReference>
<name>A0A5E4FKW7_PRUDU</name>